<dbReference type="AlphaFoldDB" id="A0A498KYH5"/>
<keyword evidence="3" id="KW-1185">Reference proteome</keyword>
<dbReference type="EMBL" id="RDFA01000001">
    <property type="protein sequence ID" value="RXK51119.1"/>
    <property type="molecule type" value="Genomic_DNA"/>
</dbReference>
<name>A0A498KYH5_9EURY</name>
<keyword evidence="1" id="KW-1133">Transmembrane helix</keyword>
<gene>
    <name evidence="2" type="ORF">EAF64_00265</name>
</gene>
<reference evidence="2 3" key="1">
    <citation type="submission" date="2019-01" db="EMBL/GenBank/DDBJ databases">
        <title>Halorientalis sp. F13-25 a new haloarchaeum isolated from hypersaline water.</title>
        <authorList>
            <person name="Ana D.-V."/>
            <person name="Cristina S.-P."/>
            <person name="Antonio V."/>
        </authorList>
    </citation>
    <scope>NUCLEOTIDE SEQUENCE [LARGE SCALE GENOMIC DNA]</scope>
    <source>
        <strain evidence="2 3">F13-25</strain>
    </source>
</reference>
<dbReference type="OrthoDB" id="382535at2157"/>
<proteinExistence type="predicted"/>
<comment type="caution">
    <text evidence="2">The sequence shown here is derived from an EMBL/GenBank/DDBJ whole genome shotgun (WGS) entry which is preliminary data.</text>
</comment>
<evidence type="ECO:0000256" key="1">
    <source>
        <dbReference type="SAM" id="Phobius"/>
    </source>
</evidence>
<dbReference type="Proteomes" id="UP000289691">
    <property type="component" value="Unassembled WGS sequence"/>
</dbReference>
<evidence type="ECO:0000313" key="2">
    <source>
        <dbReference type="EMBL" id="RXK51119.1"/>
    </source>
</evidence>
<organism evidence="2 3">
    <name type="scientific">Halorientalis pallida</name>
    <dbReference type="NCBI Taxonomy" id="2479928"/>
    <lineage>
        <taxon>Archaea</taxon>
        <taxon>Methanobacteriati</taxon>
        <taxon>Methanobacteriota</taxon>
        <taxon>Stenosarchaea group</taxon>
        <taxon>Halobacteria</taxon>
        <taxon>Halobacteriales</taxon>
        <taxon>Haloarculaceae</taxon>
        <taxon>Halorientalis</taxon>
    </lineage>
</organism>
<protein>
    <submittedName>
        <fullName evidence="2">Uncharacterized protein</fullName>
    </submittedName>
</protein>
<feature type="transmembrane region" description="Helical" evidence="1">
    <location>
        <begin position="20"/>
        <end position="44"/>
    </location>
</feature>
<sequence>MSAGEFAGRYPGWKVTRVELAIAALLPVLGSVVGVVQTGSNLLLVGTWIPRIGAGLVARGGVGAVRGEKPAEWLRTVGVEYVFLGTTNGVATGRLTLAFWSGFDRRVAVALLASAVLSTVFLGRGGWFVSVTGPGSL</sequence>
<feature type="transmembrane region" description="Helical" evidence="1">
    <location>
        <begin position="107"/>
        <end position="129"/>
    </location>
</feature>
<accession>A0A498KYH5</accession>
<evidence type="ECO:0000313" key="3">
    <source>
        <dbReference type="Proteomes" id="UP000289691"/>
    </source>
</evidence>
<keyword evidence="1" id="KW-0812">Transmembrane</keyword>
<dbReference type="RefSeq" id="WP_129066986.1">
    <property type="nucleotide sequence ID" value="NZ_RDFA01000001.1"/>
</dbReference>
<keyword evidence="1" id="KW-0472">Membrane</keyword>